<dbReference type="EMBL" id="UZAH01026126">
    <property type="protein sequence ID" value="VDO75972.1"/>
    <property type="molecule type" value="Genomic_DNA"/>
</dbReference>
<gene>
    <name evidence="1" type="ORF">HPBE_LOCUS8341</name>
</gene>
<dbReference type="Proteomes" id="UP000050761">
    <property type="component" value="Unassembled WGS sequence"/>
</dbReference>
<protein>
    <submittedName>
        <fullName evidence="3">GIY-YIG domain-containing protein</fullName>
    </submittedName>
</protein>
<accession>A0A3P8BVI4</accession>
<dbReference type="AlphaFoldDB" id="A0A183FLY7"/>
<sequence length="165" mass="18432">MSREIRKCVRAADLQDMVRITDVPSVNLKAQLVRNRAYDRTCSTPSCVVCPNGKEGNCMTSGVVYNMSCNECGEDCIGETGRPLCIRVKEHLDGLRKGRLRTLWGEHRVRCHAGAMLQVSVSLLARESDISARKTLEALWITARNPQVNRKEECLAVTQELAPFV</sequence>
<evidence type="ECO:0000313" key="1">
    <source>
        <dbReference type="EMBL" id="VDO75972.1"/>
    </source>
</evidence>
<reference evidence="1 2" key="1">
    <citation type="submission" date="2018-11" db="EMBL/GenBank/DDBJ databases">
        <authorList>
            <consortium name="Pathogen Informatics"/>
        </authorList>
    </citation>
    <scope>NUCLEOTIDE SEQUENCE [LARGE SCALE GENOMIC DNA]</scope>
</reference>
<dbReference type="WBParaSite" id="HPBE_0000834001-mRNA-1">
    <property type="protein sequence ID" value="HPBE_0000834001-mRNA-1"/>
    <property type="gene ID" value="HPBE_0000834001"/>
</dbReference>
<evidence type="ECO:0000313" key="3">
    <source>
        <dbReference type="WBParaSite" id="HPBE_0000834001-mRNA-1"/>
    </source>
</evidence>
<name>A0A183FLY7_HELPZ</name>
<accession>A0A183FLY7</accession>
<organism evidence="2 3">
    <name type="scientific">Heligmosomoides polygyrus</name>
    <name type="common">Parasitic roundworm</name>
    <dbReference type="NCBI Taxonomy" id="6339"/>
    <lineage>
        <taxon>Eukaryota</taxon>
        <taxon>Metazoa</taxon>
        <taxon>Ecdysozoa</taxon>
        <taxon>Nematoda</taxon>
        <taxon>Chromadorea</taxon>
        <taxon>Rhabditida</taxon>
        <taxon>Rhabditina</taxon>
        <taxon>Rhabditomorpha</taxon>
        <taxon>Strongyloidea</taxon>
        <taxon>Heligmosomidae</taxon>
        <taxon>Heligmosomoides</taxon>
    </lineage>
</organism>
<dbReference type="OrthoDB" id="5839195at2759"/>
<keyword evidence="2" id="KW-1185">Reference proteome</keyword>
<proteinExistence type="predicted"/>
<evidence type="ECO:0000313" key="2">
    <source>
        <dbReference type="Proteomes" id="UP000050761"/>
    </source>
</evidence>
<reference evidence="3" key="2">
    <citation type="submission" date="2019-09" db="UniProtKB">
        <authorList>
            <consortium name="WormBaseParasite"/>
        </authorList>
    </citation>
    <scope>IDENTIFICATION</scope>
</reference>